<accession>A0A151CJI0</accession>
<dbReference type="InterPro" id="IPR000055">
    <property type="entry name" value="Restrct_endonuc_typeI_TRD"/>
</dbReference>
<protein>
    <recommendedName>
        <fullName evidence="4">Type I restriction modification DNA specificity domain-containing protein</fullName>
    </recommendedName>
</protein>
<feature type="domain" description="Type I restriction modification DNA specificity" evidence="4">
    <location>
        <begin position="5"/>
        <end position="185"/>
    </location>
</feature>
<dbReference type="EMBL" id="LNKT01000001">
    <property type="protein sequence ID" value="KYJ87671.1"/>
    <property type="molecule type" value="Genomic_DNA"/>
</dbReference>
<evidence type="ECO:0000259" key="4">
    <source>
        <dbReference type="Pfam" id="PF01420"/>
    </source>
</evidence>
<dbReference type="Proteomes" id="UP000075359">
    <property type="component" value="Unassembled WGS sequence"/>
</dbReference>
<gene>
    <name evidence="5" type="ORF">AS592_11300</name>
</gene>
<sequence>MASFSKVKLGEIANIKGGKRLPKGHTLLYDKTLHPYIRARDIKDGVIIFDDPVYIDQSTYEKIQRYTVDKGDVCITIVGANVGDVGQVPTFLDGANLTENAVKLVAKDNDEYIADYIKYALQTQDAQKQMKNAAAGAAQPKLGIYKIKEVEIFYPSKNIRARISTILSTYDDLIENNNRRIAILEEMAQKLYREWFVKFRFPGHEKVKMVESEFGLIPEGWEVVKLSEMCNLTMGQSPKSEFYNENKEGIPFYQGVADFGLRFPKERVYCTKPTRFAKEGDILFSVRAPVGRLNIANSDLSIGRGLSAINHKDGYQTFLYQQLKYLFRVEDSMGNGSIFNSVTKRDMQNIDLLKPAIEIVEKFEEIAIPMFDLLDNLEKRNINLKGQRDLLLPKLISGKINV</sequence>
<keyword evidence="6" id="KW-1185">Reference proteome</keyword>
<name>A0A151CJI0_9BACT</name>
<dbReference type="PANTHER" id="PTHR30408:SF12">
    <property type="entry name" value="TYPE I RESTRICTION ENZYME MJAVIII SPECIFICITY SUBUNIT"/>
    <property type="match status" value="1"/>
</dbReference>
<keyword evidence="3" id="KW-0238">DNA-binding</keyword>
<evidence type="ECO:0000256" key="2">
    <source>
        <dbReference type="ARBA" id="ARBA00022747"/>
    </source>
</evidence>
<dbReference type="GO" id="GO:0009307">
    <property type="term" value="P:DNA restriction-modification system"/>
    <property type="evidence" value="ECO:0007669"/>
    <property type="project" value="UniProtKB-KW"/>
</dbReference>
<dbReference type="OrthoDB" id="5323932at2"/>
<keyword evidence="2" id="KW-0680">Restriction system</keyword>
<feature type="domain" description="Type I restriction modification DNA specificity" evidence="4">
    <location>
        <begin position="218"/>
        <end position="381"/>
    </location>
</feature>
<dbReference type="Gene3D" id="3.90.220.20">
    <property type="entry name" value="DNA methylase specificity domains"/>
    <property type="match status" value="2"/>
</dbReference>
<dbReference type="PANTHER" id="PTHR30408">
    <property type="entry name" value="TYPE-1 RESTRICTION ENZYME ECOKI SPECIFICITY PROTEIN"/>
    <property type="match status" value="1"/>
</dbReference>
<dbReference type="Pfam" id="PF01420">
    <property type="entry name" value="Methylase_S"/>
    <property type="match status" value="2"/>
</dbReference>
<proteinExistence type="inferred from homology"/>
<dbReference type="STRING" id="1630136.AS592_11300"/>
<comment type="caution">
    <text evidence="5">The sequence shown here is derived from an EMBL/GenBank/DDBJ whole genome shotgun (WGS) entry which is preliminary data.</text>
</comment>
<reference evidence="5 6" key="1">
    <citation type="submission" date="2015-11" db="EMBL/GenBank/DDBJ databases">
        <title>Draft genome of Sulfurovum riftiae 1812E, a member of the Epsilonproteobacteria isolated from the tube of the deep-sea hydrothermal vent tubewom Riftia pachyptila.</title>
        <authorList>
            <person name="Vetriani C."/>
            <person name="Giovannelli D."/>
        </authorList>
    </citation>
    <scope>NUCLEOTIDE SEQUENCE [LARGE SCALE GENOMIC DNA]</scope>
    <source>
        <strain evidence="5 6">1812E</strain>
    </source>
</reference>
<organism evidence="5 6">
    <name type="scientific">Sulfurovum riftiae</name>
    <dbReference type="NCBI Taxonomy" id="1630136"/>
    <lineage>
        <taxon>Bacteria</taxon>
        <taxon>Pseudomonadati</taxon>
        <taxon>Campylobacterota</taxon>
        <taxon>Epsilonproteobacteria</taxon>
        <taxon>Campylobacterales</taxon>
        <taxon>Sulfurovaceae</taxon>
        <taxon>Sulfurovum</taxon>
    </lineage>
</organism>
<evidence type="ECO:0000256" key="1">
    <source>
        <dbReference type="ARBA" id="ARBA00010923"/>
    </source>
</evidence>
<evidence type="ECO:0000313" key="5">
    <source>
        <dbReference type="EMBL" id="KYJ87671.1"/>
    </source>
</evidence>
<evidence type="ECO:0000256" key="3">
    <source>
        <dbReference type="ARBA" id="ARBA00023125"/>
    </source>
</evidence>
<dbReference type="AlphaFoldDB" id="A0A151CJI0"/>
<dbReference type="InterPro" id="IPR052021">
    <property type="entry name" value="Type-I_RS_S_subunit"/>
</dbReference>
<dbReference type="GO" id="GO:0003677">
    <property type="term" value="F:DNA binding"/>
    <property type="evidence" value="ECO:0007669"/>
    <property type="project" value="UniProtKB-KW"/>
</dbReference>
<dbReference type="InterPro" id="IPR044946">
    <property type="entry name" value="Restrct_endonuc_typeI_TRD_sf"/>
</dbReference>
<evidence type="ECO:0000313" key="6">
    <source>
        <dbReference type="Proteomes" id="UP000075359"/>
    </source>
</evidence>
<comment type="similarity">
    <text evidence="1">Belongs to the type-I restriction system S methylase family.</text>
</comment>
<dbReference type="CDD" id="cd17256">
    <property type="entry name" value="RMtype1_S_EcoJA65PI-TRD1-CR1_like"/>
    <property type="match status" value="1"/>
</dbReference>
<dbReference type="CDD" id="cd17495">
    <property type="entry name" value="RMtype1_S_Cep9333ORF4827P-TRD2-CR2_like"/>
    <property type="match status" value="1"/>
</dbReference>
<dbReference type="RefSeq" id="WP_067328702.1">
    <property type="nucleotide sequence ID" value="NZ_LNKT01000001.1"/>
</dbReference>
<dbReference type="SUPFAM" id="SSF116734">
    <property type="entry name" value="DNA methylase specificity domain"/>
    <property type="match status" value="2"/>
</dbReference>